<dbReference type="InterPro" id="IPR029063">
    <property type="entry name" value="SAM-dependent_MTases_sf"/>
</dbReference>
<proteinExistence type="predicted"/>
<reference evidence="1 2" key="1">
    <citation type="journal article" date="2021" name="Hortic Res">
        <title>Chromosome-scale assembly of the Dendrobium chrysotoxum genome enhances the understanding of orchid evolution.</title>
        <authorList>
            <person name="Zhang Y."/>
            <person name="Zhang G.Q."/>
            <person name="Zhang D."/>
            <person name="Liu X.D."/>
            <person name="Xu X.Y."/>
            <person name="Sun W.H."/>
            <person name="Yu X."/>
            <person name="Zhu X."/>
            <person name="Wang Z.W."/>
            <person name="Zhao X."/>
            <person name="Zhong W.Y."/>
            <person name="Chen H."/>
            <person name="Yin W.L."/>
            <person name="Huang T."/>
            <person name="Niu S.C."/>
            <person name="Liu Z.J."/>
        </authorList>
    </citation>
    <scope>NUCLEOTIDE SEQUENCE [LARGE SCALE GENOMIC DNA]</scope>
    <source>
        <strain evidence="1">Lindl</strain>
    </source>
</reference>
<dbReference type="GO" id="GO:0005634">
    <property type="term" value="C:nucleus"/>
    <property type="evidence" value="ECO:0007669"/>
    <property type="project" value="TreeGrafter"/>
</dbReference>
<evidence type="ECO:0000313" key="2">
    <source>
        <dbReference type="Proteomes" id="UP000775213"/>
    </source>
</evidence>
<dbReference type="GO" id="GO:0008276">
    <property type="term" value="F:protein methyltransferase activity"/>
    <property type="evidence" value="ECO:0007669"/>
    <property type="project" value="InterPro"/>
</dbReference>
<dbReference type="InterPro" id="IPR019410">
    <property type="entry name" value="Methyltransf_16"/>
</dbReference>
<gene>
    <name evidence="1" type="ORF">IEQ34_020247</name>
</gene>
<accession>A0AAV7G1I4</accession>
<protein>
    <submittedName>
        <fullName evidence="1">Uncharacterized protein</fullName>
    </submittedName>
</protein>
<dbReference type="PANTHER" id="PTHR23108:SF0">
    <property type="entry name" value="METHYLTRANSFERASE-LIKE PROTEIN 22"/>
    <property type="match status" value="1"/>
</dbReference>
<dbReference type="InterPro" id="IPR038899">
    <property type="entry name" value="METTL22"/>
</dbReference>
<dbReference type="AlphaFoldDB" id="A0AAV7G1I4"/>
<comment type="caution">
    <text evidence="1">The sequence shown here is derived from an EMBL/GenBank/DDBJ whole genome shotgun (WGS) entry which is preliminary data.</text>
</comment>
<dbReference type="EMBL" id="JAGFBR010000018">
    <property type="protein sequence ID" value="KAH0449555.1"/>
    <property type="molecule type" value="Genomic_DNA"/>
</dbReference>
<dbReference type="PANTHER" id="PTHR23108">
    <property type="entry name" value="METHYLTRANSFERASE-RELATED"/>
    <property type="match status" value="1"/>
</dbReference>
<organism evidence="1 2">
    <name type="scientific">Dendrobium chrysotoxum</name>
    <name type="common">Orchid</name>
    <dbReference type="NCBI Taxonomy" id="161865"/>
    <lineage>
        <taxon>Eukaryota</taxon>
        <taxon>Viridiplantae</taxon>
        <taxon>Streptophyta</taxon>
        <taxon>Embryophyta</taxon>
        <taxon>Tracheophyta</taxon>
        <taxon>Spermatophyta</taxon>
        <taxon>Magnoliopsida</taxon>
        <taxon>Liliopsida</taxon>
        <taxon>Asparagales</taxon>
        <taxon>Orchidaceae</taxon>
        <taxon>Epidendroideae</taxon>
        <taxon>Malaxideae</taxon>
        <taxon>Dendrobiinae</taxon>
        <taxon>Dendrobium</taxon>
    </lineage>
</organism>
<keyword evidence="2" id="KW-1185">Reference proteome</keyword>
<sequence length="201" mass="22335">MFQSVPHLPNLINHTVVDPPDGRVSFSCLLELLDEVHRGMEYGNRDPTLMEYLDDSNQFVAMDNNVLSGLIFSVVVVSVARSICKLTVQHSITSSLPNVGLQVWMAELLLSDYLLHRSFISSSFDDITALELGAGTGLAGIVLARIAKTVFLTDYGNEILDNCSKNVRLSSSFSELNEASIHVRELNWKESWPPHTETTQK</sequence>
<evidence type="ECO:0000313" key="1">
    <source>
        <dbReference type="EMBL" id="KAH0449555.1"/>
    </source>
</evidence>
<dbReference type="Gene3D" id="3.40.50.150">
    <property type="entry name" value="Vaccinia Virus protein VP39"/>
    <property type="match status" value="1"/>
</dbReference>
<dbReference type="SUPFAM" id="SSF53335">
    <property type="entry name" value="S-adenosyl-L-methionine-dependent methyltransferases"/>
    <property type="match status" value="1"/>
</dbReference>
<dbReference type="Proteomes" id="UP000775213">
    <property type="component" value="Unassembled WGS sequence"/>
</dbReference>
<name>A0AAV7G1I4_DENCH</name>
<dbReference type="Pfam" id="PF10294">
    <property type="entry name" value="Methyltransf_16"/>
    <property type="match status" value="1"/>
</dbReference>